<dbReference type="RefSeq" id="WP_344890418.1">
    <property type="nucleotide sequence ID" value="NZ_BAABAS010000004.1"/>
</dbReference>
<protein>
    <submittedName>
        <fullName evidence="2">Uncharacterized protein</fullName>
    </submittedName>
</protein>
<feature type="compositionally biased region" description="Low complexity" evidence="1">
    <location>
        <begin position="123"/>
        <end position="138"/>
    </location>
</feature>
<comment type="caution">
    <text evidence="2">The sequence shown here is derived from an EMBL/GenBank/DDBJ whole genome shotgun (WGS) entry which is preliminary data.</text>
</comment>
<dbReference type="EMBL" id="BAABAS010000004">
    <property type="protein sequence ID" value="GAA4226093.1"/>
    <property type="molecule type" value="Genomic_DNA"/>
</dbReference>
<organism evidence="2 3">
    <name type="scientific">Actinomadura meridiana</name>
    <dbReference type="NCBI Taxonomy" id="559626"/>
    <lineage>
        <taxon>Bacteria</taxon>
        <taxon>Bacillati</taxon>
        <taxon>Actinomycetota</taxon>
        <taxon>Actinomycetes</taxon>
        <taxon>Streptosporangiales</taxon>
        <taxon>Thermomonosporaceae</taxon>
        <taxon>Actinomadura</taxon>
    </lineage>
</organism>
<feature type="region of interest" description="Disordered" evidence="1">
    <location>
        <begin position="93"/>
        <end position="183"/>
    </location>
</feature>
<keyword evidence="3" id="KW-1185">Reference proteome</keyword>
<gene>
    <name evidence="2" type="ORF">GCM10022254_09910</name>
</gene>
<evidence type="ECO:0000313" key="2">
    <source>
        <dbReference type="EMBL" id="GAA4226093.1"/>
    </source>
</evidence>
<evidence type="ECO:0000256" key="1">
    <source>
        <dbReference type="SAM" id="MobiDB-lite"/>
    </source>
</evidence>
<name>A0ABP8BUL0_9ACTN</name>
<proteinExistence type="predicted"/>
<accession>A0ABP8BUL0</accession>
<evidence type="ECO:0000313" key="3">
    <source>
        <dbReference type="Proteomes" id="UP001501710"/>
    </source>
</evidence>
<dbReference type="Proteomes" id="UP001501710">
    <property type="component" value="Unassembled WGS sequence"/>
</dbReference>
<reference evidence="3" key="1">
    <citation type="journal article" date="2019" name="Int. J. Syst. Evol. Microbiol.">
        <title>The Global Catalogue of Microorganisms (GCM) 10K type strain sequencing project: providing services to taxonomists for standard genome sequencing and annotation.</title>
        <authorList>
            <consortium name="The Broad Institute Genomics Platform"/>
            <consortium name="The Broad Institute Genome Sequencing Center for Infectious Disease"/>
            <person name="Wu L."/>
            <person name="Ma J."/>
        </authorList>
    </citation>
    <scope>NUCLEOTIDE SEQUENCE [LARGE SCALE GENOMIC DNA]</scope>
    <source>
        <strain evidence="3">JCM 17440</strain>
    </source>
</reference>
<sequence>MSLNVCAGCSSAYAVGLPACPQCGSTEVAGGGAAPTLPQIKVACQTEGCRAAGKVTTMRLPQVALNIVQVPALACAVCGHPVEVVVAWKDNDMPKITKRGGPTNAVADPPAPAAPEPKEGVASSPGSSSQTSPEKPATSPEPKPPAPRKRARTTGSRSGKARTGASTARGTGGGPATGTSEKT</sequence>